<dbReference type="InterPro" id="IPR043129">
    <property type="entry name" value="ATPase_NBD"/>
</dbReference>
<dbReference type="RefSeq" id="XP_022324858.1">
    <property type="nucleotide sequence ID" value="XM_022469150.1"/>
</dbReference>
<protein>
    <submittedName>
        <fullName evidence="5 6">Heat shock 70 kDa protein 12A-like</fullName>
    </submittedName>
</protein>
<evidence type="ECO:0000256" key="3">
    <source>
        <dbReference type="ARBA" id="ARBA00022840"/>
    </source>
</evidence>
<dbReference type="InterPro" id="IPR013126">
    <property type="entry name" value="Hsp_70_fam"/>
</dbReference>
<dbReference type="Pfam" id="PF00012">
    <property type="entry name" value="HSP70"/>
    <property type="match status" value="1"/>
</dbReference>
<evidence type="ECO:0000313" key="5">
    <source>
        <dbReference type="RefSeq" id="XP_022324858.1"/>
    </source>
</evidence>
<keyword evidence="4" id="KW-1185">Reference proteome</keyword>
<dbReference type="KEGG" id="cvn:111125389"/>
<reference evidence="5 6" key="1">
    <citation type="submission" date="2025-04" db="UniProtKB">
        <authorList>
            <consortium name="RefSeq"/>
        </authorList>
    </citation>
    <scope>IDENTIFICATION</scope>
    <source>
        <tissue evidence="5 6">Whole sample</tissue>
    </source>
</reference>
<dbReference type="RefSeq" id="XP_022324859.1">
    <property type="nucleotide sequence ID" value="XM_022469151.1"/>
</dbReference>
<evidence type="ECO:0000313" key="6">
    <source>
        <dbReference type="RefSeq" id="XP_022324859.1"/>
    </source>
</evidence>
<evidence type="ECO:0000256" key="1">
    <source>
        <dbReference type="ARBA" id="ARBA00007381"/>
    </source>
</evidence>
<gene>
    <name evidence="5 6" type="primary">LOC111125389</name>
</gene>
<name>A0A8B8D9U5_CRAVI</name>
<comment type="similarity">
    <text evidence="1">Belongs to the heat shock protein 70 family.</text>
</comment>
<dbReference type="PANTHER" id="PTHR14187:SF5">
    <property type="entry name" value="HEAT SHOCK 70 KDA PROTEIN 12A"/>
    <property type="match status" value="1"/>
</dbReference>
<keyword evidence="2" id="KW-0547">Nucleotide-binding</keyword>
<dbReference type="GeneID" id="111125389"/>
<evidence type="ECO:0000256" key="2">
    <source>
        <dbReference type="ARBA" id="ARBA00022741"/>
    </source>
</evidence>
<dbReference type="AlphaFoldDB" id="A0A8B8D9U5"/>
<dbReference type="CDD" id="cd10229">
    <property type="entry name" value="ASKHA_NBD_HSP70_HSPA12"/>
    <property type="match status" value="1"/>
</dbReference>
<dbReference type="SUPFAM" id="SSF53067">
    <property type="entry name" value="Actin-like ATPase domain"/>
    <property type="match status" value="2"/>
</dbReference>
<keyword evidence="3" id="KW-0067">ATP-binding</keyword>
<dbReference type="Proteomes" id="UP000694844">
    <property type="component" value="Chromosome 3"/>
</dbReference>
<accession>A0A8B8D9U5</accession>
<proteinExistence type="inferred from homology"/>
<dbReference type="PRINTS" id="PR00301">
    <property type="entry name" value="HEATSHOCK70"/>
</dbReference>
<dbReference type="Gene3D" id="3.30.420.40">
    <property type="match status" value="2"/>
</dbReference>
<dbReference type="PANTHER" id="PTHR14187">
    <property type="entry name" value="ALPHA KINASE/ELONGATION FACTOR 2 KINASE"/>
    <property type="match status" value="1"/>
</dbReference>
<sequence>MSDEEEGPMAVVAIDFGTTYSGYAFSLQSQFQNDPTKIYAFINWIPATGGMISPKTPTSLLLKPNKEFYKFGYDAEDKYAELALDGEHHEYYFFRRFKMLLHRNPNLSRDTKIADAGGKELPARDVFAHGISYLKKHAVEQMKLQGYDLEEWDIRWVLTVPAIWTEPAKQFMREAAQKADITNDQLLIALEPEAASLFCRYIPDATGADVFKSDSKYMVIDLGGGTADITVHKVDNDGTLRELHRATGGAWGGTKVDAAYEQFFIDIVGEDVWEEFGLNHGGDYLEIFREFELKKRTVKEKMESKIVVKVPLTLRMLFEKMKPTSFQDAVKNNEIYFQKISPVSDKIKIDPELVQGFFRDPLDKLIEHLQGILLKENVRGTKTFLLVGGFAESPIVQETLREKFPHIRLITPAEAGLTVLKGAVIFGHKPLSIGSRISHLTIGIAVSKPFIDSHHPPAKRLETASGIMCKDIFYKYIECDESVEHGSVQSVPFSMGRGSTVSRVRVYSSSVKDPVFVTDEGCRQLGEMIINVGNIEGASDRVSVGLSFGKTELTVEAREKTSGQTFRAKFDFLNN</sequence>
<dbReference type="OrthoDB" id="6127299at2759"/>
<evidence type="ECO:0000313" key="4">
    <source>
        <dbReference type="Proteomes" id="UP000694844"/>
    </source>
</evidence>
<dbReference type="GO" id="GO:0140662">
    <property type="term" value="F:ATP-dependent protein folding chaperone"/>
    <property type="evidence" value="ECO:0007669"/>
    <property type="project" value="InterPro"/>
</dbReference>
<dbReference type="GO" id="GO:0005524">
    <property type="term" value="F:ATP binding"/>
    <property type="evidence" value="ECO:0007669"/>
    <property type="project" value="UniProtKB-KW"/>
</dbReference>
<organism evidence="4 5">
    <name type="scientific">Crassostrea virginica</name>
    <name type="common">Eastern oyster</name>
    <dbReference type="NCBI Taxonomy" id="6565"/>
    <lineage>
        <taxon>Eukaryota</taxon>
        <taxon>Metazoa</taxon>
        <taxon>Spiralia</taxon>
        <taxon>Lophotrochozoa</taxon>
        <taxon>Mollusca</taxon>
        <taxon>Bivalvia</taxon>
        <taxon>Autobranchia</taxon>
        <taxon>Pteriomorphia</taxon>
        <taxon>Ostreida</taxon>
        <taxon>Ostreoidea</taxon>
        <taxon>Ostreidae</taxon>
        <taxon>Crassostrea</taxon>
    </lineage>
</organism>